<dbReference type="Proteomes" id="UP000821845">
    <property type="component" value="Chromosome 2"/>
</dbReference>
<comment type="caution">
    <text evidence="1">The sequence shown here is derived from an EMBL/GenBank/DDBJ whole genome shotgun (WGS) entry which is preliminary data.</text>
</comment>
<accession>A0ACB7SSJ5</accession>
<gene>
    <name evidence="1" type="ORF">HPB50_007036</name>
</gene>
<organism evidence="1 2">
    <name type="scientific">Hyalomma asiaticum</name>
    <name type="common">Tick</name>
    <dbReference type="NCBI Taxonomy" id="266040"/>
    <lineage>
        <taxon>Eukaryota</taxon>
        <taxon>Metazoa</taxon>
        <taxon>Ecdysozoa</taxon>
        <taxon>Arthropoda</taxon>
        <taxon>Chelicerata</taxon>
        <taxon>Arachnida</taxon>
        <taxon>Acari</taxon>
        <taxon>Parasitiformes</taxon>
        <taxon>Ixodida</taxon>
        <taxon>Ixodoidea</taxon>
        <taxon>Ixodidae</taxon>
        <taxon>Hyalomminae</taxon>
        <taxon>Hyalomma</taxon>
    </lineage>
</organism>
<proteinExistence type="predicted"/>
<protein>
    <submittedName>
        <fullName evidence="1">Uncharacterized protein</fullName>
    </submittedName>
</protein>
<sequence>MHRLQPNTALTARLDRGHYAPSYDTTWDVQRLNSSTVHPCGFLETCSTRRSHRLNRCSTYSVCKVASGNRAPCCLDHWTTASSSIQTFVRELPSS</sequence>
<keyword evidence="2" id="KW-1185">Reference proteome</keyword>
<name>A0ACB7SSJ5_HYAAI</name>
<dbReference type="EMBL" id="CM023482">
    <property type="protein sequence ID" value="KAH6938117.1"/>
    <property type="molecule type" value="Genomic_DNA"/>
</dbReference>
<evidence type="ECO:0000313" key="1">
    <source>
        <dbReference type="EMBL" id="KAH6938117.1"/>
    </source>
</evidence>
<evidence type="ECO:0000313" key="2">
    <source>
        <dbReference type="Proteomes" id="UP000821845"/>
    </source>
</evidence>
<reference evidence="1" key="1">
    <citation type="submission" date="2020-05" db="EMBL/GenBank/DDBJ databases">
        <title>Large-scale comparative analyses of tick genomes elucidate their genetic diversity and vector capacities.</title>
        <authorList>
            <person name="Jia N."/>
            <person name="Wang J."/>
            <person name="Shi W."/>
            <person name="Du L."/>
            <person name="Sun Y."/>
            <person name="Zhan W."/>
            <person name="Jiang J."/>
            <person name="Wang Q."/>
            <person name="Zhang B."/>
            <person name="Ji P."/>
            <person name="Sakyi L.B."/>
            <person name="Cui X."/>
            <person name="Yuan T."/>
            <person name="Jiang B."/>
            <person name="Yang W."/>
            <person name="Lam T.T.-Y."/>
            <person name="Chang Q."/>
            <person name="Ding S."/>
            <person name="Wang X."/>
            <person name="Zhu J."/>
            <person name="Ruan X."/>
            <person name="Zhao L."/>
            <person name="Wei J."/>
            <person name="Que T."/>
            <person name="Du C."/>
            <person name="Cheng J."/>
            <person name="Dai P."/>
            <person name="Han X."/>
            <person name="Huang E."/>
            <person name="Gao Y."/>
            <person name="Liu J."/>
            <person name="Shao H."/>
            <person name="Ye R."/>
            <person name="Li L."/>
            <person name="Wei W."/>
            <person name="Wang X."/>
            <person name="Wang C."/>
            <person name="Yang T."/>
            <person name="Huo Q."/>
            <person name="Li W."/>
            <person name="Guo W."/>
            <person name="Chen H."/>
            <person name="Zhou L."/>
            <person name="Ni X."/>
            <person name="Tian J."/>
            <person name="Zhou Y."/>
            <person name="Sheng Y."/>
            <person name="Liu T."/>
            <person name="Pan Y."/>
            <person name="Xia L."/>
            <person name="Li J."/>
            <person name="Zhao F."/>
            <person name="Cao W."/>
        </authorList>
    </citation>
    <scope>NUCLEOTIDE SEQUENCE</scope>
    <source>
        <strain evidence="1">Hyas-2018</strain>
    </source>
</reference>